<feature type="signal peptide" evidence="2">
    <location>
        <begin position="1"/>
        <end position="29"/>
    </location>
</feature>
<keyword evidence="2" id="KW-0732">Signal</keyword>
<feature type="compositionally biased region" description="Basic and acidic residues" evidence="3">
    <location>
        <begin position="120"/>
        <end position="134"/>
    </location>
</feature>
<feature type="compositionally biased region" description="Basic and acidic residues" evidence="3">
    <location>
        <begin position="536"/>
        <end position="547"/>
    </location>
</feature>
<feature type="compositionally biased region" description="Gly residues" evidence="3">
    <location>
        <begin position="708"/>
        <end position="719"/>
    </location>
</feature>
<name>A0AAG5CSX3_ANOAO</name>
<dbReference type="PRINTS" id="PR00262">
    <property type="entry name" value="IL1HBGF"/>
</dbReference>
<dbReference type="Pfam" id="PF00167">
    <property type="entry name" value="FGF"/>
    <property type="match status" value="1"/>
</dbReference>
<organism evidence="4 5">
    <name type="scientific">Anopheles atroparvus</name>
    <name type="common">European mosquito</name>
    <dbReference type="NCBI Taxonomy" id="41427"/>
    <lineage>
        <taxon>Eukaryota</taxon>
        <taxon>Metazoa</taxon>
        <taxon>Ecdysozoa</taxon>
        <taxon>Arthropoda</taxon>
        <taxon>Hexapoda</taxon>
        <taxon>Insecta</taxon>
        <taxon>Pterygota</taxon>
        <taxon>Neoptera</taxon>
        <taxon>Endopterygota</taxon>
        <taxon>Diptera</taxon>
        <taxon>Nematocera</taxon>
        <taxon>Culicoidea</taxon>
        <taxon>Culicidae</taxon>
        <taxon>Anophelinae</taxon>
        <taxon>Anopheles</taxon>
    </lineage>
</organism>
<feature type="compositionally biased region" description="Basic and acidic residues" evidence="3">
    <location>
        <begin position="517"/>
        <end position="526"/>
    </location>
</feature>
<feature type="compositionally biased region" description="Basic and acidic residues" evidence="3">
    <location>
        <begin position="141"/>
        <end position="150"/>
    </location>
</feature>
<evidence type="ECO:0000256" key="2">
    <source>
        <dbReference type="RuleBase" id="RU049442"/>
    </source>
</evidence>
<dbReference type="GO" id="GO:0008083">
    <property type="term" value="F:growth factor activity"/>
    <property type="evidence" value="ECO:0007669"/>
    <property type="project" value="InterPro"/>
</dbReference>
<feature type="compositionally biased region" description="Low complexity" evidence="3">
    <location>
        <begin position="221"/>
        <end position="249"/>
    </location>
</feature>
<dbReference type="PRINTS" id="PR00263">
    <property type="entry name" value="HBGFFGF"/>
</dbReference>
<proteinExistence type="inferred from homology"/>
<dbReference type="Gene3D" id="2.80.10.50">
    <property type="match status" value="1"/>
</dbReference>
<dbReference type="PANTHER" id="PTHR11486">
    <property type="entry name" value="FIBROBLAST GROWTH FACTOR"/>
    <property type="match status" value="1"/>
</dbReference>
<dbReference type="EnsemblMetazoa" id="ENSAATROPT002030">
    <property type="protein sequence ID" value="ENSAATROPP001946"/>
    <property type="gene ID" value="ENSAATROPG001588"/>
</dbReference>
<feature type="region of interest" description="Disordered" evidence="3">
    <location>
        <begin position="486"/>
        <end position="801"/>
    </location>
</feature>
<dbReference type="InterPro" id="IPR002209">
    <property type="entry name" value="Fibroblast_GF_fam"/>
</dbReference>
<feature type="compositionally biased region" description="Gly residues" evidence="3">
    <location>
        <begin position="680"/>
        <end position="690"/>
    </location>
</feature>
<feature type="compositionally biased region" description="Basic and acidic residues" evidence="3">
    <location>
        <begin position="206"/>
        <end position="217"/>
    </location>
</feature>
<feature type="compositionally biased region" description="Basic and acidic residues" evidence="3">
    <location>
        <begin position="178"/>
        <end position="191"/>
    </location>
</feature>
<keyword evidence="5" id="KW-1185">Reference proteome</keyword>
<feature type="compositionally biased region" description="Low complexity" evidence="3">
    <location>
        <begin position="574"/>
        <end position="636"/>
    </location>
</feature>
<reference evidence="4" key="1">
    <citation type="submission" date="2024-04" db="UniProtKB">
        <authorList>
            <consortium name="EnsemblMetazoa"/>
        </authorList>
    </citation>
    <scope>IDENTIFICATION</scope>
    <source>
        <strain evidence="4">EBRO</strain>
    </source>
</reference>
<dbReference type="SMART" id="SM00442">
    <property type="entry name" value="FGF"/>
    <property type="match status" value="1"/>
</dbReference>
<accession>A0AAG5CSX3</accession>
<dbReference type="CDD" id="cd23311">
    <property type="entry name" value="beta-trefoil_FGF_Bnl-like"/>
    <property type="match status" value="1"/>
</dbReference>
<sequence length="845" mass="89958">MLSGRIRRRALALLGALLLVILVWPPCCATMPKPLPAVLPMAPWEIVPPSRPHPAAAVLPVQLAYPHGYVAGTGPHGAHLKRHGSSAAQPAQDEGERTHGETSEQQQKQHQQQEPPESGEGSRQKSRQEGELYRFMRVLKRSVEPNERRTQLAVSETRGAAQGSGQLNIPARENSPPRPHDYSIESIDKNKSRTTRTVPQLVGGSDKADAGRERAEFDDTVSAAAASSQPSSPVALSRSRRSSAATAASGNPHRHQHKMPSTTEQQLNATAGGVWHGRRGGGGRQQQQQLFRNNDPNLERNERSANLSHISGATRKIQLFIKNRYVQLLPDGTVNGTHDDLSDYTILQRTTVGIAQIKIQAVATCLFLCMDTCGSVYGSKEFSDDCIFNEQMEQHHYNTYSSTQHSNARRTLYLALNKTGQPRKIQIPVNRTLGKLATYTKALTQTVAHERVEQLVSRLFGADHVRHGLSQLCETGQPLVELTAKEMRPRPTCGGGQAKGPLAAGNGKKQQQQANASKDEGKEGPRQKKKKKRRKCRDDELPGEHCFRPGQGGAGGTNSGKKRSGQQHPGQPRAGSTSISSSSTSSVGSSNAGGSNQSAASLAGNVSNSGSSISNSSSSSSSNSSANSLIASISSGGPHRQGLPYAQLTATPNARKPKPTRKLTAGAPGGANRTGPQQTPGGGQGPGGGQQRKPKKPTQQPHHPPSGPGAGGKRNGTGGNANKPGGPARSKLVAAALVPPKANPKPASLTIARPVRPTTSFPVTAPSTTAETFSSISNRTPVTTMSNALQDTSQQSEDTELDMDDVLQPSGELADDLDELDEGNLNLAGHALNFVDEEDLYDMEF</sequence>
<evidence type="ECO:0000256" key="3">
    <source>
        <dbReference type="SAM" id="MobiDB-lite"/>
    </source>
</evidence>
<feature type="compositionally biased region" description="Polar residues" evidence="3">
    <location>
        <begin position="757"/>
        <end position="796"/>
    </location>
</feature>
<comment type="similarity">
    <text evidence="1 2">Belongs to the heparin-binding growth factors family.</text>
</comment>
<evidence type="ECO:0000313" key="5">
    <source>
        <dbReference type="Proteomes" id="UP000075880"/>
    </source>
</evidence>
<dbReference type="AlphaFoldDB" id="A0AAG5CSX3"/>
<dbReference type="InterPro" id="IPR008996">
    <property type="entry name" value="IL1/FGF"/>
</dbReference>
<feature type="region of interest" description="Disordered" evidence="3">
    <location>
        <begin position="74"/>
        <end position="266"/>
    </location>
</feature>
<evidence type="ECO:0000256" key="1">
    <source>
        <dbReference type="ARBA" id="ARBA00007936"/>
    </source>
</evidence>
<feature type="chain" id="PRO_5042313425" description="Fibroblast growth factor" evidence="2">
    <location>
        <begin position="30"/>
        <end position="845"/>
    </location>
</feature>
<protein>
    <recommendedName>
        <fullName evidence="2">Fibroblast growth factor</fullName>
        <shortName evidence="2">FGF</shortName>
    </recommendedName>
</protein>
<dbReference type="SUPFAM" id="SSF50353">
    <property type="entry name" value="Cytokine"/>
    <property type="match status" value="1"/>
</dbReference>
<feature type="compositionally biased region" description="Low complexity" evidence="3">
    <location>
        <begin position="503"/>
        <end position="516"/>
    </location>
</feature>
<evidence type="ECO:0000313" key="4">
    <source>
        <dbReference type="EnsemblMetazoa" id="ENSAATROPP001946"/>
    </source>
</evidence>
<dbReference type="Proteomes" id="UP000075880">
    <property type="component" value="Unassembled WGS sequence"/>
</dbReference>